<dbReference type="PANTHER" id="PTHR21089">
    <property type="entry name" value="SHIKIMATE DEHYDROGENASE"/>
    <property type="match status" value="1"/>
</dbReference>
<dbReference type="Proteomes" id="UP000757604">
    <property type="component" value="Unassembled WGS sequence"/>
</dbReference>
<feature type="domain" description="Shikimate dehydrogenase substrate binding N-terminal" evidence="4">
    <location>
        <begin position="10"/>
        <end position="92"/>
    </location>
</feature>
<protein>
    <submittedName>
        <fullName evidence="5">Shikimate dehydrogenase</fullName>
    </submittedName>
</protein>
<evidence type="ECO:0000256" key="1">
    <source>
        <dbReference type="ARBA" id="ARBA00004871"/>
    </source>
</evidence>
<dbReference type="EMBL" id="JAEUAO010000003">
    <property type="protein sequence ID" value="MBW9064795.1"/>
    <property type="molecule type" value="Genomic_DNA"/>
</dbReference>
<evidence type="ECO:0000256" key="3">
    <source>
        <dbReference type="ARBA" id="ARBA00023141"/>
    </source>
</evidence>
<accession>A0ABS7HCE1</accession>
<dbReference type="Gene3D" id="3.40.50.10860">
    <property type="entry name" value="Leucine Dehydrogenase, chain A, domain 1"/>
    <property type="match status" value="1"/>
</dbReference>
<dbReference type="Pfam" id="PF08501">
    <property type="entry name" value="Shikimate_dh_N"/>
    <property type="match status" value="1"/>
</dbReference>
<dbReference type="SUPFAM" id="SSF51735">
    <property type="entry name" value="NAD(P)-binding Rossmann-fold domains"/>
    <property type="match status" value="1"/>
</dbReference>
<dbReference type="InterPro" id="IPR046346">
    <property type="entry name" value="Aminoacid_DH-like_N_sf"/>
</dbReference>
<evidence type="ECO:0000313" key="5">
    <source>
        <dbReference type="EMBL" id="MBW9064795.1"/>
    </source>
</evidence>
<evidence type="ECO:0000259" key="4">
    <source>
        <dbReference type="Pfam" id="PF08501"/>
    </source>
</evidence>
<reference evidence="5 6" key="1">
    <citation type="journal article" date="2021" name="MBio">
        <title>Poor Competitiveness of Bradyrhizobium in Pigeon Pea Root Colonization in Indian Soils.</title>
        <authorList>
            <person name="Chalasani D."/>
            <person name="Basu A."/>
            <person name="Pullabhotla S.V.S.R.N."/>
            <person name="Jorrin B."/>
            <person name="Neal A.L."/>
            <person name="Poole P.S."/>
            <person name="Podile A.R."/>
            <person name="Tkacz A."/>
        </authorList>
    </citation>
    <scope>NUCLEOTIDE SEQUENCE [LARGE SCALE GENOMIC DNA]</scope>
    <source>
        <strain evidence="5 6">HU44</strain>
    </source>
</reference>
<dbReference type="Gene3D" id="3.40.50.720">
    <property type="entry name" value="NAD(P)-binding Rossmann-like Domain"/>
    <property type="match status" value="1"/>
</dbReference>
<keyword evidence="3" id="KW-0028">Amino-acid biosynthesis</keyword>
<name>A0ABS7HCE1_9HYPH</name>
<dbReference type="InterPro" id="IPR022893">
    <property type="entry name" value="Shikimate_DH_fam"/>
</dbReference>
<sequence length="273" mass="28859">MSGSTRFIALIGHPVVQVKSPEPLNRWFDEHAAGAVILPMDVQSDRVGAFLEAMRATENCIGVSVTMPHKQAAFALADEVSDRARQVRAANILRRTTDGRLVGDMVDGIGMMTALEANGVSVVSRHVLVVGAGGAGTAIIHAAAEKGAAVITVIEADVARAREVVSGVSTRHPDIRVRTDLPASDTVDIAINASPAGMKPGDPHPFPLERLAGSTIIADVVTRPALTPWLVAAREQGLKIQAGAEMTLAQLSIQLNFWGFPAEAVQFSKRDRA</sequence>
<comment type="pathway">
    <text evidence="1">Metabolic intermediate biosynthesis; chorismate biosynthesis; chorismate from D-erythrose 4-phosphate and phosphoenolpyruvate: step 4/7.</text>
</comment>
<comment type="caution">
    <text evidence="5">The sequence shown here is derived from an EMBL/GenBank/DDBJ whole genome shotgun (WGS) entry which is preliminary data.</text>
</comment>
<keyword evidence="2" id="KW-0560">Oxidoreductase</keyword>
<keyword evidence="6" id="KW-1185">Reference proteome</keyword>
<evidence type="ECO:0000313" key="6">
    <source>
        <dbReference type="Proteomes" id="UP000757604"/>
    </source>
</evidence>
<dbReference type="InterPro" id="IPR013708">
    <property type="entry name" value="Shikimate_DH-bd_N"/>
</dbReference>
<dbReference type="SUPFAM" id="SSF53223">
    <property type="entry name" value="Aminoacid dehydrogenase-like, N-terminal domain"/>
    <property type="match status" value="1"/>
</dbReference>
<keyword evidence="3" id="KW-0057">Aromatic amino acid biosynthesis</keyword>
<organism evidence="5 6">
    <name type="scientific">Rhizobium herbae</name>
    <dbReference type="NCBI Taxonomy" id="508661"/>
    <lineage>
        <taxon>Bacteria</taxon>
        <taxon>Pseudomonadati</taxon>
        <taxon>Pseudomonadota</taxon>
        <taxon>Alphaproteobacteria</taxon>
        <taxon>Hyphomicrobiales</taxon>
        <taxon>Rhizobiaceae</taxon>
        <taxon>Rhizobium/Agrobacterium group</taxon>
        <taxon>Rhizobium</taxon>
    </lineage>
</organism>
<dbReference type="CDD" id="cd01065">
    <property type="entry name" value="NAD_bind_Shikimate_DH"/>
    <property type="match status" value="1"/>
</dbReference>
<gene>
    <name evidence="5" type="ORF">JNB71_15925</name>
</gene>
<dbReference type="PANTHER" id="PTHR21089:SF1">
    <property type="entry name" value="BIFUNCTIONAL 3-DEHYDROQUINATE DEHYDRATASE_SHIKIMATE DEHYDROGENASE, CHLOROPLASTIC"/>
    <property type="match status" value="1"/>
</dbReference>
<dbReference type="InterPro" id="IPR036291">
    <property type="entry name" value="NAD(P)-bd_dom_sf"/>
</dbReference>
<evidence type="ECO:0000256" key="2">
    <source>
        <dbReference type="ARBA" id="ARBA00023002"/>
    </source>
</evidence>
<proteinExistence type="predicted"/>